<name>A0AAD7CLJ0_MYCRO</name>
<evidence type="ECO:0000313" key="2">
    <source>
        <dbReference type="Proteomes" id="UP001221757"/>
    </source>
</evidence>
<comment type="caution">
    <text evidence="1">The sequence shown here is derived from an EMBL/GenBank/DDBJ whole genome shotgun (WGS) entry which is preliminary data.</text>
</comment>
<organism evidence="1 2">
    <name type="scientific">Mycena rosella</name>
    <name type="common">Pink bonnet</name>
    <name type="synonym">Agaricus rosellus</name>
    <dbReference type="NCBI Taxonomy" id="1033263"/>
    <lineage>
        <taxon>Eukaryota</taxon>
        <taxon>Fungi</taxon>
        <taxon>Dikarya</taxon>
        <taxon>Basidiomycota</taxon>
        <taxon>Agaricomycotina</taxon>
        <taxon>Agaricomycetes</taxon>
        <taxon>Agaricomycetidae</taxon>
        <taxon>Agaricales</taxon>
        <taxon>Marasmiineae</taxon>
        <taxon>Mycenaceae</taxon>
        <taxon>Mycena</taxon>
    </lineage>
</organism>
<dbReference type="Proteomes" id="UP001221757">
    <property type="component" value="Unassembled WGS sequence"/>
</dbReference>
<accession>A0AAD7CLJ0</accession>
<evidence type="ECO:0000313" key="1">
    <source>
        <dbReference type="EMBL" id="KAJ7651887.1"/>
    </source>
</evidence>
<proteinExistence type="predicted"/>
<reference evidence="1" key="1">
    <citation type="submission" date="2023-03" db="EMBL/GenBank/DDBJ databases">
        <title>Massive genome expansion in bonnet fungi (Mycena s.s.) driven by repeated elements and novel gene families across ecological guilds.</title>
        <authorList>
            <consortium name="Lawrence Berkeley National Laboratory"/>
            <person name="Harder C.B."/>
            <person name="Miyauchi S."/>
            <person name="Viragh M."/>
            <person name="Kuo A."/>
            <person name="Thoen E."/>
            <person name="Andreopoulos B."/>
            <person name="Lu D."/>
            <person name="Skrede I."/>
            <person name="Drula E."/>
            <person name="Henrissat B."/>
            <person name="Morin E."/>
            <person name="Kohler A."/>
            <person name="Barry K."/>
            <person name="LaButti K."/>
            <person name="Morin E."/>
            <person name="Salamov A."/>
            <person name="Lipzen A."/>
            <person name="Mereny Z."/>
            <person name="Hegedus B."/>
            <person name="Baldrian P."/>
            <person name="Stursova M."/>
            <person name="Weitz H."/>
            <person name="Taylor A."/>
            <person name="Grigoriev I.V."/>
            <person name="Nagy L.G."/>
            <person name="Martin F."/>
            <person name="Kauserud H."/>
        </authorList>
    </citation>
    <scope>NUCLEOTIDE SEQUENCE</scope>
    <source>
        <strain evidence="1">CBHHK067</strain>
    </source>
</reference>
<protein>
    <submittedName>
        <fullName evidence="1">Uncharacterized protein</fullName>
    </submittedName>
</protein>
<sequence>MVQLSWLWFKLKGEALESKGIGSIVVPSGDVQRRIGRPTLPPTVPTMGAQSTSISIPGAIQMTNGVEGDLRVEIATICRKCTEEKLKATGMEVINCSRNIRRVRKKVTWQCNMKNLEHAAAAGI</sequence>
<gene>
    <name evidence="1" type="ORF">B0H17DRAFT_1147525</name>
</gene>
<dbReference type="AlphaFoldDB" id="A0AAD7CLJ0"/>
<keyword evidence="2" id="KW-1185">Reference proteome</keyword>
<dbReference type="EMBL" id="JARKIE010000354">
    <property type="protein sequence ID" value="KAJ7651887.1"/>
    <property type="molecule type" value="Genomic_DNA"/>
</dbReference>